<keyword evidence="2" id="KW-1185">Reference proteome</keyword>
<dbReference type="EMBL" id="UYSL01024696">
    <property type="protein sequence ID" value="VDL83734.1"/>
    <property type="molecule type" value="Genomic_DNA"/>
</dbReference>
<proteinExistence type="predicted"/>
<dbReference type="Proteomes" id="UP000271162">
    <property type="component" value="Unassembled WGS sequence"/>
</dbReference>
<dbReference type="WBParaSite" id="NBR_0001999701-mRNA-1">
    <property type="protein sequence ID" value="NBR_0001999701-mRNA-1"/>
    <property type="gene ID" value="NBR_0001999701"/>
</dbReference>
<gene>
    <name evidence="1" type="ORF">NBR_LOCUS19998</name>
</gene>
<organism evidence="3">
    <name type="scientific">Nippostrongylus brasiliensis</name>
    <name type="common">Rat hookworm</name>
    <dbReference type="NCBI Taxonomy" id="27835"/>
    <lineage>
        <taxon>Eukaryota</taxon>
        <taxon>Metazoa</taxon>
        <taxon>Ecdysozoa</taxon>
        <taxon>Nematoda</taxon>
        <taxon>Chromadorea</taxon>
        <taxon>Rhabditida</taxon>
        <taxon>Rhabditina</taxon>
        <taxon>Rhabditomorpha</taxon>
        <taxon>Strongyloidea</taxon>
        <taxon>Heligmosomidae</taxon>
        <taxon>Nippostrongylus</taxon>
    </lineage>
</organism>
<evidence type="ECO:0000313" key="3">
    <source>
        <dbReference type="WBParaSite" id="NBR_0001999701-mRNA-1"/>
    </source>
</evidence>
<reference evidence="3" key="1">
    <citation type="submission" date="2017-02" db="UniProtKB">
        <authorList>
            <consortium name="WormBaseParasite"/>
        </authorList>
    </citation>
    <scope>IDENTIFICATION</scope>
</reference>
<protein>
    <submittedName>
        <fullName evidence="3">RNA-directed RNA polymerase</fullName>
    </submittedName>
</protein>
<evidence type="ECO:0000313" key="1">
    <source>
        <dbReference type="EMBL" id="VDL83734.1"/>
    </source>
</evidence>
<dbReference type="AlphaFoldDB" id="A0A0N4YRX5"/>
<accession>A0A0N4YRX5</accession>
<name>A0A0N4YRX5_NIPBR</name>
<reference evidence="1 2" key="2">
    <citation type="submission" date="2018-11" db="EMBL/GenBank/DDBJ databases">
        <authorList>
            <consortium name="Pathogen Informatics"/>
        </authorList>
    </citation>
    <scope>NUCLEOTIDE SEQUENCE [LARGE SCALE GENOMIC DNA]</scope>
</reference>
<sequence>MGIGRRREGLVSVTVAKFGDTWATKNLNSGVTFEQFVDVPALWATNGGAPAVTLVAEELDDFDHTFVELFGTRRKRHGGILSGRRMNSLMGKIASHLVCMYVTREHPHVKWIVLGDDIIMYSHIPNAMLDVDRQGAAATLLRQSLD</sequence>
<evidence type="ECO:0000313" key="2">
    <source>
        <dbReference type="Proteomes" id="UP000271162"/>
    </source>
</evidence>